<feature type="region of interest" description="Disordered" evidence="1">
    <location>
        <begin position="846"/>
        <end position="906"/>
    </location>
</feature>
<dbReference type="GeneID" id="87876779"/>
<feature type="compositionally biased region" description="Polar residues" evidence="1">
    <location>
        <begin position="846"/>
        <end position="855"/>
    </location>
</feature>
<feature type="region of interest" description="Disordered" evidence="1">
    <location>
        <begin position="683"/>
        <end position="702"/>
    </location>
</feature>
<comment type="caution">
    <text evidence="2">The sequence shown here is derived from an EMBL/GenBank/DDBJ whole genome shotgun (WGS) entry which is preliminary data.</text>
</comment>
<protein>
    <submittedName>
        <fullName evidence="2">Uncharacterized protein</fullName>
    </submittedName>
</protein>
<proteinExistence type="predicted"/>
<feature type="region of interest" description="Disordered" evidence="1">
    <location>
        <begin position="161"/>
        <end position="190"/>
    </location>
</feature>
<sequence>MASQRKDRPQRNRKPPKIYGFHVSGQEEDTFTDFEPPSPPHRPVDTRLPFDPQLVEECAFPSLDPVTHVGLGPSEVYKVYRQARREQEVKRMVEYEPLYHERLAQLKQRKQVVGRRDIGEFPGGVVDNRSRGRPRRVSVHYANTPEERARWERGREQEFVWAVGESSSEEEDEEKEEEEEEDDDDDIQQRNMVIRTSRLLLSVRNANHTKQKEAVAAVERARSSAQSFASSQGQKSPGPPLPLASASVSVEGKNQKDGDGDTVMGDGTIHEPPYSFAQLSTLLSLSTDEIISLLYLINHETRKMIVLDSLSNQLAAIEDIDAVRDALDRLKPQGLVTDSVSSEDIRQGQAFLRFMGLHKVAEWLAEYVGVSNSRDSNEGRHVIKINGQLVDGDIPAEVAGNVLRRIWKEEQERATRIENARRAEAARASMQPPPLGLVNRSVLELTDRSVQNGKVLTIQEAEQAARRLADFGLLVPQSDHYTVSLNGESVHLEQDLQARRLWNHELEAMRKAQRQNEVAPPARPTLESNEERQPSRPTLDQVAGSSVGNREEHRQGVRETSRGQATLVQQPPPSTGAISSAPVPMDIDSSINRATRHDKKKQQKGQPSSSANEVDQEASIADESQSRNSPTNDYLLSIGINLSLHKSPPVDTSSGSPTLEERTAAFLVANKATLDAIDKEDEMEARLRRRQPAQSQAHDEEPAISVYGLRNVSEARTLRSNSIYSSRLLSEAPPVVPAANTTPTTARGNRQATPVVANLNPSGSAHEMSAEIQRQVQVVTEAGASSVAPHNALAGNGNSNQVPTAVTTQREEARPVAVVTPPAPETPASQRKTRIILKVGGRRVTSQSSITLTDTPRSEPPVHTSPHTLGRNFSEPTRRHREISQEMSFDDEATDHTTSRSSFKQSLPTRRNLFGTTRKQEHASFSTSGTLIAPNHIQSQVSMPSLVVGGHPTKASSHPSQLQRPSMAGIRDLASTEPGSHRQNELRLAASMPTAIPAIISPTQTNPSQVIRAVAVRENQQTMRGGATEEVGKRYATRSQVHSEEQGESGP</sequence>
<feature type="compositionally biased region" description="Polar residues" evidence="1">
    <location>
        <begin position="622"/>
        <end position="632"/>
    </location>
</feature>
<dbReference type="Proteomes" id="UP001285908">
    <property type="component" value="Unassembled WGS sequence"/>
</dbReference>
<feature type="compositionally biased region" description="Basic residues" evidence="1">
    <location>
        <begin position="594"/>
        <end position="603"/>
    </location>
</feature>
<feature type="region of interest" description="Disordered" evidence="1">
    <location>
        <begin position="225"/>
        <end position="261"/>
    </location>
</feature>
<reference evidence="2 3" key="1">
    <citation type="journal article" date="2023" name="Mol. Phylogenet. Evol.">
        <title>Genome-scale phylogeny and comparative genomics of the fungal order Sordariales.</title>
        <authorList>
            <person name="Hensen N."/>
            <person name="Bonometti L."/>
            <person name="Westerberg I."/>
            <person name="Brannstrom I.O."/>
            <person name="Guillou S."/>
            <person name="Cros-Aarteil S."/>
            <person name="Calhoun S."/>
            <person name="Haridas S."/>
            <person name="Kuo A."/>
            <person name="Mondo S."/>
            <person name="Pangilinan J."/>
            <person name="Riley R."/>
            <person name="LaButti K."/>
            <person name="Andreopoulos B."/>
            <person name="Lipzen A."/>
            <person name="Chen C."/>
            <person name="Yan M."/>
            <person name="Daum C."/>
            <person name="Ng V."/>
            <person name="Clum A."/>
            <person name="Steindorff A."/>
            <person name="Ohm R.A."/>
            <person name="Martin F."/>
            <person name="Silar P."/>
            <person name="Natvig D.O."/>
            <person name="Lalanne C."/>
            <person name="Gautier V."/>
            <person name="Ament-Velasquez S.L."/>
            <person name="Kruys A."/>
            <person name="Hutchinson M.I."/>
            <person name="Powell A.J."/>
            <person name="Barry K."/>
            <person name="Miller A.N."/>
            <person name="Grigoriev I.V."/>
            <person name="Debuchy R."/>
            <person name="Gladieux P."/>
            <person name="Hiltunen Thoren M."/>
            <person name="Johannesson H."/>
        </authorList>
    </citation>
    <scope>NUCLEOTIDE SEQUENCE [LARGE SCALE GENOMIC DNA]</scope>
    <source>
        <strain evidence="2 3">FGSC 10403</strain>
    </source>
</reference>
<feature type="compositionally biased region" description="Low complexity" evidence="1">
    <location>
        <begin position="225"/>
        <end position="236"/>
    </location>
</feature>
<feature type="region of interest" description="Disordered" evidence="1">
    <location>
        <begin position="511"/>
        <end position="632"/>
    </location>
</feature>
<feature type="compositionally biased region" description="Basic and acidic residues" evidence="1">
    <location>
        <begin position="1"/>
        <end position="10"/>
    </location>
</feature>
<keyword evidence="3" id="KW-1185">Reference proteome</keyword>
<evidence type="ECO:0000313" key="2">
    <source>
        <dbReference type="EMBL" id="KAK3487881.1"/>
    </source>
</evidence>
<accession>A0AAJ0I202</accession>
<feature type="compositionally biased region" description="Polar residues" evidence="1">
    <location>
        <begin position="535"/>
        <end position="548"/>
    </location>
</feature>
<dbReference type="RefSeq" id="XP_062690008.1">
    <property type="nucleotide sequence ID" value="XM_062839157.1"/>
</dbReference>
<gene>
    <name evidence="2" type="ORF">B0T23DRAFT_407088</name>
</gene>
<name>A0AAJ0I202_9PEZI</name>
<feature type="region of interest" description="Disordered" evidence="1">
    <location>
        <begin position="1"/>
        <end position="48"/>
    </location>
</feature>
<evidence type="ECO:0000256" key="1">
    <source>
        <dbReference type="SAM" id="MobiDB-lite"/>
    </source>
</evidence>
<dbReference type="AlphaFoldDB" id="A0AAJ0I202"/>
<feature type="compositionally biased region" description="Acidic residues" evidence="1">
    <location>
        <begin position="167"/>
        <end position="186"/>
    </location>
</feature>
<feature type="region of interest" description="Disordered" evidence="1">
    <location>
        <begin position="811"/>
        <end position="830"/>
    </location>
</feature>
<feature type="compositionally biased region" description="Basic and acidic residues" evidence="1">
    <location>
        <begin position="549"/>
        <end position="561"/>
    </location>
</feature>
<evidence type="ECO:0000313" key="3">
    <source>
        <dbReference type="Proteomes" id="UP001285908"/>
    </source>
</evidence>
<organism evidence="2 3">
    <name type="scientific">Neurospora hispaniola</name>
    <dbReference type="NCBI Taxonomy" id="588809"/>
    <lineage>
        <taxon>Eukaryota</taxon>
        <taxon>Fungi</taxon>
        <taxon>Dikarya</taxon>
        <taxon>Ascomycota</taxon>
        <taxon>Pezizomycotina</taxon>
        <taxon>Sordariomycetes</taxon>
        <taxon>Sordariomycetidae</taxon>
        <taxon>Sordariales</taxon>
        <taxon>Sordariaceae</taxon>
        <taxon>Neurospora</taxon>
    </lineage>
</organism>
<dbReference type="EMBL" id="JAULSX010000007">
    <property type="protein sequence ID" value="KAK3487881.1"/>
    <property type="molecule type" value="Genomic_DNA"/>
</dbReference>
<feature type="region of interest" description="Disordered" evidence="1">
    <location>
        <begin position="1016"/>
        <end position="1051"/>
    </location>
</feature>